<dbReference type="AlphaFoldDB" id="A0A0L6UGR3"/>
<feature type="domain" description="Retrovirus-related Pol polyprotein from transposon TNT 1-94-like beta-barrel" evidence="2">
    <location>
        <begin position="224"/>
        <end position="299"/>
    </location>
</feature>
<accession>A0A0L6UGR3</accession>
<keyword evidence="4" id="KW-1185">Reference proteome</keyword>
<organism evidence="3 4">
    <name type="scientific">Puccinia sorghi</name>
    <dbReference type="NCBI Taxonomy" id="27349"/>
    <lineage>
        <taxon>Eukaryota</taxon>
        <taxon>Fungi</taxon>
        <taxon>Dikarya</taxon>
        <taxon>Basidiomycota</taxon>
        <taxon>Pucciniomycotina</taxon>
        <taxon>Pucciniomycetes</taxon>
        <taxon>Pucciniales</taxon>
        <taxon>Pucciniaceae</taxon>
        <taxon>Puccinia</taxon>
    </lineage>
</organism>
<comment type="caution">
    <text evidence="3">The sequence shown here is derived from an EMBL/GenBank/DDBJ whole genome shotgun (WGS) entry which is preliminary data.</text>
</comment>
<evidence type="ECO:0000256" key="1">
    <source>
        <dbReference type="SAM" id="MobiDB-lite"/>
    </source>
</evidence>
<feature type="compositionally biased region" description="Polar residues" evidence="1">
    <location>
        <begin position="187"/>
        <end position="199"/>
    </location>
</feature>
<sequence>MIQQALEGTLGYSIVLTDKELVLDSEEDMLLKTALLATINDDTKVGVAESLSGLDGFQLTLETFVLQSRTSHIASVKQILDLKFNHLDQSADLDANFRRIKNMVKNLIQSGFFLLEESLIGLFFHLSLPNLESFPFVNVAQQLDLHMEQGSMVVKNMDLLQLAKNKLMLFLNNRKPQSDRKNDKQPFASNSTSHAPSQGAVSRWCDKCKELKELIEQGERLFGLDSCASHTFTHDLSILFDTTPLINPLPLNVATNVTKSYVTTVGKMKLKNRTGSITLNNVYYCPNAACTLLSAETLRLGGVPEIVTSTCPPVVFVPPVNHVSESKH</sequence>
<evidence type="ECO:0000313" key="3">
    <source>
        <dbReference type="EMBL" id="KNZ46975.1"/>
    </source>
</evidence>
<feature type="region of interest" description="Disordered" evidence="1">
    <location>
        <begin position="174"/>
        <end position="199"/>
    </location>
</feature>
<evidence type="ECO:0000313" key="4">
    <source>
        <dbReference type="Proteomes" id="UP000037035"/>
    </source>
</evidence>
<dbReference type="InterPro" id="IPR054722">
    <property type="entry name" value="PolX-like_BBD"/>
</dbReference>
<reference evidence="3 4" key="1">
    <citation type="submission" date="2015-08" db="EMBL/GenBank/DDBJ databases">
        <title>Next Generation Sequencing and Analysis of the Genome of Puccinia sorghi L Schw, the Causal Agent of Maize Common Rust.</title>
        <authorList>
            <person name="Rochi L."/>
            <person name="Burguener G."/>
            <person name="Darino M."/>
            <person name="Turjanski A."/>
            <person name="Kreff E."/>
            <person name="Dieguez M.J."/>
            <person name="Sacco F."/>
        </authorList>
    </citation>
    <scope>NUCLEOTIDE SEQUENCE [LARGE SCALE GENOMIC DNA]</scope>
    <source>
        <strain evidence="3 4">RO10H11247</strain>
    </source>
</reference>
<dbReference type="OrthoDB" id="2517084at2759"/>
<proteinExistence type="predicted"/>
<dbReference type="Proteomes" id="UP000037035">
    <property type="component" value="Unassembled WGS sequence"/>
</dbReference>
<gene>
    <name evidence="3" type="ORF">VP01_6782g1</name>
</gene>
<dbReference type="VEuPathDB" id="FungiDB:VP01_6782g1"/>
<feature type="non-terminal residue" evidence="3">
    <location>
        <position position="328"/>
    </location>
</feature>
<name>A0A0L6UGR3_9BASI</name>
<dbReference type="EMBL" id="LAVV01012142">
    <property type="protein sequence ID" value="KNZ46975.1"/>
    <property type="molecule type" value="Genomic_DNA"/>
</dbReference>
<protein>
    <recommendedName>
        <fullName evidence="2">Retrovirus-related Pol polyprotein from transposon TNT 1-94-like beta-barrel domain-containing protein</fullName>
    </recommendedName>
</protein>
<evidence type="ECO:0000259" key="2">
    <source>
        <dbReference type="Pfam" id="PF22936"/>
    </source>
</evidence>
<dbReference type="Pfam" id="PF22936">
    <property type="entry name" value="Pol_BBD"/>
    <property type="match status" value="1"/>
</dbReference>